<dbReference type="KEGG" id="zma:103634477"/>
<dbReference type="GeneID" id="103634477"/>
<evidence type="ECO:0000313" key="2">
    <source>
        <dbReference type="EnsemblPlants" id="Zm00001eb012820_P001"/>
    </source>
</evidence>
<reference evidence="3" key="1">
    <citation type="submission" date="2015-12" db="EMBL/GenBank/DDBJ databases">
        <title>Update maize B73 reference genome by single molecule sequencing technologies.</title>
        <authorList>
            <consortium name="Maize Genome Sequencing Project"/>
            <person name="Ware D."/>
        </authorList>
    </citation>
    <scope>NUCLEOTIDE SEQUENCE [LARGE SCALE GENOMIC DNA]</scope>
    <source>
        <strain evidence="3">cv. B73</strain>
    </source>
</reference>
<reference evidence="2" key="2">
    <citation type="submission" date="2019-07" db="EMBL/GenBank/DDBJ databases">
        <authorList>
            <person name="Seetharam A."/>
            <person name="Woodhouse M."/>
            <person name="Cannon E."/>
        </authorList>
    </citation>
    <scope>NUCLEOTIDE SEQUENCE [LARGE SCALE GENOMIC DNA]</scope>
    <source>
        <strain evidence="2">cv. B73</strain>
    </source>
</reference>
<keyword evidence="1" id="KW-0732">Signal</keyword>
<dbReference type="InParanoid" id="A0A804LI77"/>
<name>A0A804LI77_MAIZE</name>
<sequence>MASAGASIPKEASVAAVVVFFLLILGKGMPAAAGVTKCGDYCRAKCSLGCEDSASACIAGNIMCKDYPETCHNCKALAIGACFGACYSRCTDDCI</sequence>
<dbReference type="AlphaFoldDB" id="A0A804LI77"/>
<reference evidence="2" key="3">
    <citation type="submission" date="2021-05" db="UniProtKB">
        <authorList>
            <consortium name="EnsemblPlants"/>
        </authorList>
    </citation>
    <scope>IDENTIFICATION</scope>
    <source>
        <strain evidence="2">cv. B73</strain>
    </source>
</reference>
<feature type="signal peptide" evidence="1">
    <location>
        <begin position="1"/>
        <end position="34"/>
    </location>
</feature>
<dbReference type="EnsemblPlants" id="Zm00001eb012820_T001">
    <property type="protein sequence ID" value="Zm00001eb012820_P001"/>
    <property type="gene ID" value="Zm00001eb012820"/>
</dbReference>
<evidence type="ECO:0000256" key="1">
    <source>
        <dbReference type="SAM" id="SignalP"/>
    </source>
</evidence>
<organism evidence="2 3">
    <name type="scientific">Zea mays</name>
    <name type="common">Maize</name>
    <dbReference type="NCBI Taxonomy" id="4577"/>
    <lineage>
        <taxon>Eukaryota</taxon>
        <taxon>Viridiplantae</taxon>
        <taxon>Streptophyta</taxon>
        <taxon>Embryophyta</taxon>
        <taxon>Tracheophyta</taxon>
        <taxon>Spermatophyta</taxon>
        <taxon>Magnoliopsida</taxon>
        <taxon>Liliopsida</taxon>
        <taxon>Poales</taxon>
        <taxon>Poaceae</taxon>
        <taxon>PACMAD clade</taxon>
        <taxon>Panicoideae</taxon>
        <taxon>Andropogonodae</taxon>
        <taxon>Andropogoneae</taxon>
        <taxon>Tripsacinae</taxon>
        <taxon>Zea</taxon>
    </lineage>
</organism>
<dbReference type="Proteomes" id="UP000007305">
    <property type="component" value="Chromosome 1"/>
</dbReference>
<dbReference type="RefSeq" id="XP_008654317.1">
    <property type="nucleotide sequence ID" value="XM_008656095.2"/>
</dbReference>
<accession>A0A804LI77</accession>
<keyword evidence="3" id="KW-1185">Reference proteome</keyword>
<evidence type="ECO:0000313" key="3">
    <source>
        <dbReference type="Proteomes" id="UP000007305"/>
    </source>
</evidence>
<proteinExistence type="predicted"/>
<gene>
    <name evidence="2" type="primary">LOC103634477</name>
</gene>
<dbReference type="Gramene" id="Zm00001eb012820_T001">
    <property type="protein sequence ID" value="Zm00001eb012820_P001"/>
    <property type="gene ID" value="Zm00001eb012820"/>
</dbReference>
<feature type="chain" id="PRO_5033031269" evidence="1">
    <location>
        <begin position="35"/>
        <end position="95"/>
    </location>
</feature>
<dbReference type="OrthoDB" id="10329229at2759"/>
<protein>
    <submittedName>
        <fullName evidence="2">Uncharacterized protein</fullName>
    </submittedName>
</protein>